<dbReference type="OrthoDB" id="10025388at2759"/>
<accession>A0A401TJE6</accession>
<dbReference type="AlphaFoldDB" id="A0A401TJE6"/>
<evidence type="ECO:0000313" key="2">
    <source>
        <dbReference type="Proteomes" id="UP000287033"/>
    </source>
</evidence>
<proteinExistence type="predicted"/>
<organism evidence="1 2">
    <name type="scientific">Chiloscyllium punctatum</name>
    <name type="common">Brownbanded bambooshark</name>
    <name type="synonym">Hemiscyllium punctatum</name>
    <dbReference type="NCBI Taxonomy" id="137246"/>
    <lineage>
        <taxon>Eukaryota</taxon>
        <taxon>Metazoa</taxon>
        <taxon>Chordata</taxon>
        <taxon>Craniata</taxon>
        <taxon>Vertebrata</taxon>
        <taxon>Chondrichthyes</taxon>
        <taxon>Elasmobranchii</taxon>
        <taxon>Galeomorphii</taxon>
        <taxon>Galeoidea</taxon>
        <taxon>Orectolobiformes</taxon>
        <taxon>Hemiscylliidae</taxon>
        <taxon>Chiloscyllium</taxon>
    </lineage>
</organism>
<feature type="non-terminal residue" evidence="1">
    <location>
        <position position="197"/>
    </location>
</feature>
<sequence length="197" mass="22828">MHLHQGWTLQHHSLLQTQRQPHNATLLQLPPKHIKTAIPYGQALRVHRICSDEEECDGHLEIRRDALIRTGSDAQLIDRQFRRATVRNRNDLLRRQTRAATDKVPFVVQHFTGAEKLRYVFRDLQRIMNEDKHLAKTFPTPPQLAFKQPPNLKQIIVRSKLPSFQHNSTQPCHGRHCKTCQSVGMDATITRGDTSHH</sequence>
<protein>
    <submittedName>
        <fullName evidence="1">Uncharacterized protein</fullName>
    </submittedName>
</protein>
<comment type="caution">
    <text evidence="1">The sequence shown here is derived from an EMBL/GenBank/DDBJ whole genome shotgun (WGS) entry which is preliminary data.</text>
</comment>
<dbReference type="PANTHER" id="PTHR21301:SF10">
    <property type="entry name" value="REVERSE TRANSCRIPTASE DOMAIN-CONTAINING PROTEIN"/>
    <property type="match status" value="1"/>
</dbReference>
<reference evidence="1 2" key="1">
    <citation type="journal article" date="2018" name="Nat. Ecol. Evol.">
        <title>Shark genomes provide insights into elasmobranch evolution and the origin of vertebrates.</title>
        <authorList>
            <person name="Hara Y"/>
            <person name="Yamaguchi K"/>
            <person name="Onimaru K"/>
            <person name="Kadota M"/>
            <person name="Koyanagi M"/>
            <person name="Keeley SD"/>
            <person name="Tatsumi K"/>
            <person name="Tanaka K"/>
            <person name="Motone F"/>
            <person name="Kageyama Y"/>
            <person name="Nozu R"/>
            <person name="Adachi N"/>
            <person name="Nishimura O"/>
            <person name="Nakagawa R"/>
            <person name="Tanegashima C"/>
            <person name="Kiyatake I"/>
            <person name="Matsumoto R"/>
            <person name="Murakumo K"/>
            <person name="Nishida K"/>
            <person name="Terakita A"/>
            <person name="Kuratani S"/>
            <person name="Sato K"/>
            <person name="Hyodo S Kuraku.S."/>
        </authorList>
    </citation>
    <scope>NUCLEOTIDE SEQUENCE [LARGE SCALE GENOMIC DNA]</scope>
</reference>
<keyword evidence="2" id="KW-1185">Reference proteome</keyword>
<dbReference type="OMA" id="HENHIDF"/>
<dbReference type="PANTHER" id="PTHR21301">
    <property type="entry name" value="REVERSE TRANSCRIPTASE"/>
    <property type="match status" value="1"/>
</dbReference>
<evidence type="ECO:0000313" key="1">
    <source>
        <dbReference type="EMBL" id="GCC42747.1"/>
    </source>
</evidence>
<gene>
    <name evidence="1" type="ORF">chiPu_0026652</name>
</gene>
<dbReference type="Proteomes" id="UP000287033">
    <property type="component" value="Unassembled WGS sequence"/>
</dbReference>
<dbReference type="EMBL" id="BEZZ01084630">
    <property type="protein sequence ID" value="GCC42747.1"/>
    <property type="molecule type" value="Genomic_DNA"/>
</dbReference>
<name>A0A401TJE6_CHIPU</name>